<proteinExistence type="inferred from homology"/>
<dbReference type="GO" id="GO:0005634">
    <property type="term" value="C:nucleus"/>
    <property type="evidence" value="ECO:0007669"/>
    <property type="project" value="UniProtKB-SubCell"/>
</dbReference>
<comment type="caution">
    <text evidence="5">The sequence shown here is derived from an EMBL/GenBank/DDBJ whole genome shotgun (WGS) entry which is preliminary data.</text>
</comment>
<evidence type="ECO:0000313" key="5">
    <source>
        <dbReference type="EMBL" id="TID14975.1"/>
    </source>
</evidence>
<dbReference type="InterPro" id="IPR033053">
    <property type="entry name" value="Hir3/CABIN1"/>
</dbReference>
<dbReference type="Proteomes" id="UP000307173">
    <property type="component" value="Unassembled WGS sequence"/>
</dbReference>
<feature type="compositionally biased region" description="Basic and acidic residues" evidence="4">
    <location>
        <begin position="1911"/>
        <end position="1922"/>
    </location>
</feature>
<evidence type="ECO:0008006" key="7">
    <source>
        <dbReference type="Google" id="ProtNLM"/>
    </source>
</evidence>
<dbReference type="GO" id="GO:0006325">
    <property type="term" value="P:chromatin organization"/>
    <property type="evidence" value="ECO:0007669"/>
    <property type="project" value="InterPro"/>
</dbReference>
<feature type="compositionally biased region" description="Polar residues" evidence="4">
    <location>
        <begin position="1807"/>
        <end position="1820"/>
    </location>
</feature>
<dbReference type="GO" id="GO:0000417">
    <property type="term" value="C:HIR complex"/>
    <property type="evidence" value="ECO:0007669"/>
    <property type="project" value="TreeGrafter"/>
</dbReference>
<evidence type="ECO:0000256" key="4">
    <source>
        <dbReference type="SAM" id="MobiDB-lite"/>
    </source>
</evidence>
<keyword evidence="3" id="KW-0539">Nucleus</keyword>
<dbReference type="OrthoDB" id="77564at2759"/>
<feature type="compositionally biased region" description="Basic and acidic residues" evidence="4">
    <location>
        <begin position="1841"/>
        <end position="1850"/>
    </location>
</feature>
<reference evidence="5 6" key="1">
    <citation type="journal article" date="2019" name="Front. Genet.">
        <title>Whole-Genome Sequencing of the Opportunistic Yeast Pathogen Candida inconspicua Uncovers Its Hybrid Origin.</title>
        <authorList>
            <person name="Mixao V."/>
            <person name="Hansen A.P."/>
            <person name="Saus E."/>
            <person name="Boekhout T."/>
            <person name="Lass-Florl C."/>
            <person name="Gabaldon T."/>
        </authorList>
    </citation>
    <scope>NUCLEOTIDE SEQUENCE [LARGE SCALE GENOMIC DNA]</scope>
    <source>
        <strain evidence="5 6">CBS 180</strain>
    </source>
</reference>
<protein>
    <recommendedName>
        <fullName evidence="7">Histone transcription regulator 3 homolog</fullName>
    </recommendedName>
</protein>
<dbReference type="STRING" id="52247.A0A4T0WVZ9"/>
<dbReference type="PANTHER" id="PTHR15502">
    <property type="entry name" value="CALCINEURIN-BINDING PROTEIN CABIN 1-RELATED"/>
    <property type="match status" value="1"/>
</dbReference>
<comment type="subcellular location">
    <subcellularLocation>
        <location evidence="1">Nucleus</location>
    </subcellularLocation>
</comment>
<dbReference type="GO" id="GO:0031491">
    <property type="term" value="F:nucleosome binding"/>
    <property type="evidence" value="ECO:0007669"/>
    <property type="project" value="TreeGrafter"/>
</dbReference>
<accession>A0A4T0WVZ9</accession>
<comment type="similarity">
    <text evidence="2">Belongs to the HIR3 family.</text>
</comment>
<feature type="region of interest" description="Disordered" evidence="4">
    <location>
        <begin position="1807"/>
        <end position="1827"/>
    </location>
</feature>
<feature type="compositionally biased region" description="Low complexity" evidence="4">
    <location>
        <begin position="1753"/>
        <end position="1766"/>
    </location>
</feature>
<feature type="compositionally biased region" description="Polar residues" evidence="4">
    <location>
        <begin position="1851"/>
        <end position="1876"/>
    </location>
</feature>
<feature type="compositionally biased region" description="Basic and acidic residues" evidence="4">
    <location>
        <begin position="1939"/>
        <end position="1968"/>
    </location>
</feature>
<feature type="region of interest" description="Disordered" evidence="4">
    <location>
        <begin position="1725"/>
        <end position="1766"/>
    </location>
</feature>
<evidence type="ECO:0000256" key="2">
    <source>
        <dbReference type="ARBA" id="ARBA00007335"/>
    </source>
</evidence>
<organism evidence="5 6">
    <name type="scientific">Pichia inconspicua</name>
    <dbReference type="NCBI Taxonomy" id="52247"/>
    <lineage>
        <taxon>Eukaryota</taxon>
        <taxon>Fungi</taxon>
        <taxon>Dikarya</taxon>
        <taxon>Ascomycota</taxon>
        <taxon>Saccharomycotina</taxon>
        <taxon>Pichiomycetes</taxon>
        <taxon>Pichiales</taxon>
        <taxon>Pichiaceae</taxon>
        <taxon>Pichia</taxon>
    </lineage>
</organism>
<evidence type="ECO:0000256" key="3">
    <source>
        <dbReference type="ARBA" id="ARBA00023242"/>
    </source>
</evidence>
<keyword evidence="6" id="KW-1185">Reference proteome</keyword>
<evidence type="ECO:0000313" key="6">
    <source>
        <dbReference type="Proteomes" id="UP000307173"/>
    </source>
</evidence>
<name>A0A4T0WVZ9_9ASCO</name>
<feature type="compositionally biased region" description="Low complexity" evidence="4">
    <location>
        <begin position="2026"/>
        <end position="2042"/>
    </location>
</feature>
<gene>
    <name evidence="5" type="ORF">CANINC_004646</name>
</gene>
<dbReference type="EMBL" id="SELW01000657">
    <property type="protein sequence ID" value="TID14975.1"/>
    <property type="molecule type" value="Genomic_DNA"/>
</dbReference>
<feature type="region of interest" description="Disordered" evidence="4">
    <location>
        <begin position="1890"/>
        <end position="2042"/>
    </location>
</feature>
<evidence type="ECO:0000256" key="1">
    <source>
        <dbReference type="ARBA" id="ARBA00004123"/>
    </source>
</evidence>
<feature type="compositionally biased region" description="Polar residues" evidence="4">
    <location>
        <begin position="1730"/>
        <end position="1739"/>
    </location>
</feature>
<dbReference type="PANTHER" id="PTHR15502:SF7">
    <property type="entry name" value="CALCINEURIN-BINDING PROTEIN CABIN-1"/>
    <property type="match status" value="1"/>
</dbReference>
<feature type="region of interest" description="Disordered" evidence="4">
    <location>
        <begin position="1841"/>
        <end position="1876"/>
    </location>
</feature>
<sequence>MSSFTARNLSDDDSDIQEHTRELQIELALNILNKALNSQKIKDYSSARSYYNELGNLEIVKSNSISNNPIIDRLKYLHSRNSGFLRIHKLVESKNINDPSIVVSKYNEIIDAINDLLNAINYSPPDEKTILLLGALFTHFGHTRLARLCYELKLPSNRLLLNDCKITNSYLQLLESLHLNRTKIQNSLAKSLHHSSFKNLLNSKINWNDILTPDEWKLEQSPENFTINIDVDIVANTIQLQSFWESFANALPKPRGKNKYPDAYIFTDDPIHDIHINFNEQIEHDLTSIDQDEHENFVDALDYLHDPPTTPITPITTTTTTTTTPIRPIRNLRGKNDILENVDALQDEIKNLDSFISSILPQFLSNFNISLNFQQLADPLINDNPQLITDPIERLFYTILTKWDDDATQSLHIIDNIENNRINSINELLNIQQTKLVLSAKFTPVPYNDLSDLLKRLSDSKIHFHLLRTHLFEFFTSPHKSYSFNSIITTVKVDKNSLKTFKNLVDSVSISYYKRIQNNILYNSSSPEDLNIAISILESLLDSYLEFINDQKLKKSSKTTSELTFFENTTGKQINLWLDLIENYFTNQPSSDLENYLWIKYKWLQINYIQTNPEQINSQTLISWLFKMKQLSTGKDIYQPFINYEFIPVLDLEAIENQHSKLKILEIFNNNEKSNEILESILLNTETEYANDEIKLQLTSFLENSNLQMKLRLWSLLLRYYRVNKNFTNYKKSFEKIIGILISQLYESTDDSKTRLLNVIGFFTFFTKQFIDLFCESSETAKQLEFHDLKISKTMVKSAASLLHLFYITLIYNKITSIESRPNKLSNSKKSNELIEDAISSCFFLISSYISNVESSNKPELINDLLSMCHVHLGLRNRCNSLNGNFLFFLQCKLSKLDFNISANDVFQIIHCRFGFPVTIDKFETFDHKCKPVKLDLPNAIQLSNYISTYCFRGKHPVQSPPKSDIKNIIDSIIEVVGNVGMENLDVIKNRKLFDAYLNETKIDLSFILRVFCGDFSLEFTKPNFHGIEVAQNGLFYLQGLVGINFFKVRKKTVQNRVSELEPACKILKRDLYCGTNRFETWVSLGQIYSYVVEDDLIWTADKLNSLEKKQVTALSQKNSLLCYLMAISIYVRASDEQKEAYKPVLNSLWDSFSKELYNAWMHPMNKKAFHTFQITKTSDNKKSKLIESVSNDIPAAAILKLLELGFQNAIKYDEKNWYDYMYLAKSKYKLCNETGYKLPPEEILNLMTKACCLAYDQSSKEDPIIEPHYYIISMIIKLWVKGDISAQDGTDFLIKDPLFEDVGELYLPSKDFVDKILVVLDKLINYDKKNWQHRPVFRRAKILEEMKNNTSAAKDEMLKLVNLKPTVRSLSSIWKPLYERPGKHFIYNAIYTKFLTAVLYKMGDLHSLIVLLKKIRRAGVVMVNLTKIFDDMTLRICTLIKKSIKLNNGYLEDMLTRVNYKDFLKYSSKFIEFMKQKSDFDRDTLLDLFFLSEMQIFRKLATGFGATSLIDEVFHSLYMKLFVQFLFKSLVNDRNGGFKLSQLLHKAKEFKLEKVLSEHKSRTATPDLSHLSTAEKTNSVTPMEVDVWDVDSELSDTDKNNIIAYLSFKEVIPTKDKIKLARRDISPFAIKLILATTKPVDKLREDTNDGETISYNIPPILNDSELTEIASQLNSKETKENKEEKEFDKLIAEHERLFNDDELSKFNTILQKFGIAELVKLRPPPARFNDNSTKSENYAPNMPDRAMHETAEPTTAEPTTVESSSVENVDGEFELHAKVVAQQVQSNETAIELALQSVVESISQPPISSLSTTKNQQTYPEEASVDVSAEETFKKLTECAVADDSHETSANETEESIQLKNMSSGSSEMQESNPSVPDAVVNVLQTAKSNSPDIAESPQDIKVSQTSTDTKSKEPSPKKQSDITSFFKISPEKTASVIKREGDNTRVDGSPESKRRRLIDPEEDFNRYQKSLDSLSADHPLNKTSLSSESIPSRRNSKRQLLTADLFELGKNGNPRPQRKKNKPSDIVEVSSDSDSVIIID</sequence>
<feature type="compositionally biased region" description="Polar residues" evidence="4">
    <location>
        <begin position="1983"/>
        <end position="1995"/>
    </location>
</feature>